<dbReference type="PANTHER" id="PTHR42749">
    <property type="entry name" value="CELL SHAPE-DETERMINING PROTEIN MREB"/>
    <property type="match status" value="1"/>
</dbReference>
<dbReference type="STRING" id="1043004.A0A074WFC4"/>
<dbReference type="GO" id="GO:0005524">
    <property type="term" value="F:ATP binding"/>
    <property type="evidence" value="ECO:0007669"/>
    <property type="project" value="UniProtKB-KW"/>
</dbReference>
<proteinExistence type="predicted"/>
<dbReference type="Gene3D" id="3.30.420.40">
    <property type="match status" value="2"/>
</dbReference>
<dbReference type="SUPFAM" id="SSF53067">
    <property type="entry name" value="Actin-like ATPase domain"/>
    <property type="match status" value="1"/>
</dbReference>
<evidence type="ECO:0000256" key="2">
    <source>
        <dbReference type="ARBA" id="ARBA00022840"/>
    </source>
</evidence>
<evidence type="ECO:0000313" key="4">
    <source>
        <dbReference type="Proteomes" id="UP000027730"/>
    </source>
</evidence>
<dbReference type="RefSeq" id="XP_013422710.1">
    <property type="nucleotide sequence ID" value="XM_013567256.1"/>
</dbReference>
<name>A0A074WFC4_9PEZI</name>
<evidence type="ECO:0000256" key="1">
    <source>
        <dbReference type="ARBA" id="ARBA00022741"/>
    </source>
</evidence>
<dbReference type="InterPro" id="IPR013126">
    <property type="entry name" value="Hsp_70_fam"/>
</dbReference>
<sequence>MDPEIVVGIDFGMTCTGVAYSMAPDWAAPTTIQHWPGRPSQNLNKVDTMVAYQAEQEQAVAWGFLIDKDVSHELVVQSLFKLFLDPMHEAQSRHKPDVQEARKWFVDYMSCLFDAIVQHFDDSYARWRTKRVEFLFSVPTTWKNPAMVAEIEVLIKQAGFGSMRNHAVKISLTEAEAAAVCVSKQGYEKGDVFVVCDAGGGTTDINILKIKNTDPGQREVEPLDWVEGTAVGSTMIDFKIEELILERLERIENHLRDPAEQLAGKMVDSLSFQTYKCSFGLDAQQGLDLFLTVPDLPTGLDFPESNIQDSKMRITREEFQQVFDERVDKIFQLLDSQIRQLQNTHARETINYLILSGGLGSSPYLKQRMRKRYEQDANTDLYNARDVKVLVAPEPQLVVTHGLVMDRVQRLQGSGGIYPEKCCRNSYGLVVRKLYDPKQHVGEDVSVDPRDGKKWAEKQVHWFIRRGEKISVEKGISEAYRLKINLGQETVPWRTQVVMCGLPSEQLPKSTKHTSVKSVCHIESVLNPDDMKLKNRHWYNFKPRYNRADFNLKVMLGSADLKFQLWSKGERLSKDHEDIGVMWYAPTEKVHMATSVVQDTSEMYRV</sequence>
<dbReference type="GO" id="GO:0140662">
    <property type="term" value="F:ATP-dependent protein folding chaperone"/>
    <property type="evidence" value="ECO:0007669"/>
    <property type="project" value="InterPro"/>
</dbReference>
<organism evidence="3 4">
    <name type="scientific">Aureobasidium namibiae CBS 147.97</name>
    <dbReference type="NCBI Taxonomy" id="1043004"/>
    <lineage>
        <taxon>Eukaryota</taxon>
        <taxon>Fungi</taxon>
        <taxon>Dikarya</taxon>
        <taxon>Ascomycota</taxon>
        <taxon>Pezizomycotina</taxon>
        <taxon>Dothideomycetes</taxon>
        <taxon>Dothideomycetidae</taxon>
        <taxon>Dothideales</taxon>
        <taxon>Saccotheciaceae</taxon>
        <taxon>Aureobasidium</taxon>
    </lineage>
</organism>
<dbReference type="AlphaFoldDB" id="A0A074WFC4"/>
<dbReference type="Pfam" id="PF00012">
    <property type="entry name" value="HSP70"/>
    <property type="match status" value="1"/>
</dbReference>
<keyword evidence="2" id="KW-0067">ATP-binding</keyword>
<gene>
    <name evidence="3" type="ORF">M436DRAFT_58077</name>
</gene>
<dbReference type="GeneID" id="25412588"/>
<dbReference type="CDD" id="cd10170">
    <property type="entry name" value="ASKHA_NBD_HSP70"/>
    <property type="match status" value="1"/>
</dbReference>
<dbReference type="InterPro" id="IPR043129">
    <property type="entry name" value="ATPase_NBD"/>
</dbReference>
<reference evidence="3 4" key="1">
    <citation type="journal article" date="2014" name="BMC Genomics">
        <title>Genome sequencing of four Aureobasidium pullulans varieties: biotechnological potential, stress tolerance, and description of new species.</title>
        <authorList>
            <person name="Gostin Ar C."/>
            <person name="Ohm R.A."/>
            <person name="Kogej T."/>
            <person name="Sonjak S."/>
            <person name="Turk M."/>
            <person name="Zajc J."/>
            <person name="Zalar P."/>
            <person name="Grube M."/>
            <person name="Sun H."/>
            <person name="Han J."/>
            <person name="Sharma A."/>
            <person name="Chiniquy J."/>
            <person name="Ngan C.Y."/>
            <person name="Lipzen A."/>
            <person name="Barry K."/>
            <person name="Grigoriev I.V."/>
            <person name="Gunde-Cimerman N."/>
        </authorList>
    </citation>
    <scope>NUCLEOTIDE SEQUENCE [LARGE SCALE GENOMIC DNA]</scope>
    <source>
        <strain evidence="3 4">CBS 147.97</strain>
    </source>
</reference>
<keyword evidence="4" id="KW-1185">Reference proteome</keyword>
<dbReference type="Gene3D" id="3.90.640.10">
    <property type="entry name" value="Actin, Chain A, domain 4"/>
    <property type="match status" value="1"/>
</dbReference>
<dbReference type="Proteomes" id="UP000027730">
    <property type="component" value="Unassembled WGS sequence"/>
</dbReference>
<dbReference type="OrthoDB" id="2394218at2759"/>
<protein>
    <submittedName>
        <fullName evidence="3">Actin-like ATPase domain-containing protein</fullName>
    </submittedName>
</protein>
<dbReference type="PANTHER" id="PTHR42749:SF1">
    <property type="entry name" value="CELL SHAPE-DETERMINING PROTEIN MREB"/>
    <property type="match status" value="1"/>
</dbReference>
<dbReference type="EMBL" id="KL584728">
    <property type="protein sequence ID" value="KEQ68572.1"/>
    <property type="molecule type" value="Genomic_DNA"/>
</dbReference>
<dbReference type="HOGENOM" id="CLU_009958_3_0_1"/>
<keyword evidence="1" id="KW-0547">Nucleotide-binding</keyword>
<accession>A0A074WFC4</accession>
<evidence type="ECO:0000313" key="3">
    <source>
        <dbReference type="EMBL" id="KEQ68572.1"/>
    </source>
</evidence>